<evidence type="ECO:0000256" key="1">
    <source>
        <dbReference type="SAM" id="MobiDB-lite"/>
    </source>
</evidence>
<dbReference type="GeneID" id="109710748"/>
<feature type="region of interest" description="Disordered" evidence="1">
    <location>
        <begin position="1"/>
        <end position="41"/>
    </location>
</feature>
<accession>A0A6P5F6F7</accession>
<dbReference type="OrthoDB" id="354304at2759"/>
<name>A0A6P5F6F7_ANACO</name>
<sequence>MGSAPSSSAHEFEAEEDDAEDEEDDEGPPNPNPSLSYDAAIAQEPELLLHRTSATPLSPQSSASAAASSRLLGPAVRVWDPCNLLLRPPAPPDAAAEVLLVAHGEYGDGAPCADLVGGRRPGAELTAAGRRQARALAVLLDSRGVRFSAVCSSPLNRARATATLVCQAVGFPEEQIQYSDALTEMSHGHWEGLPHSQIYTPETLYLIGRTEPDFSAPSGESLRQVEFRMIEFLNRTVLGLPKRIKQGDLLMHQDKKFSGKSRLQFMSIGQKEAKEDHFSGEFDYETRTQNSKNYVGIFTHATPIKCLVAGLLNCSLKMHDKICIDDSSVTVLQHSIRAGWRIKRLNDTSHLSLL</sequence>
<dbReference type="Gramene" id="Aco004650.1.mrna1">
    <property type="protein sequence ID" value="Aco004650.1.mrna1"/>
    <property type="gene ID" value="Aco004650.1.path1"/>
</dbReference>
<reference evidence="2" key="1">
    <citation type="journal article" date="2015" name="Nat. Genet.">
        <title>The pineapple genome and the evolution of CAM photosynthesis.</title>
        <authorList>
            <person name="Ming R."/>
            <person name="VanBuren R."/>
            <person name="Wai C.M."/>
            <person name="Tang H."/>
            <person name="Schatz M.C."/>
            <person name="Bowers J.E."/>
            <person name="Lyons E."/>
            <person name="Wang M.L."/>
            <person name="Chen J."/>
            <person name="Biggers E."/>
            <person name="Zhang J."/>
            <person name="Huang L."/>
            <person name="Zhang L."/>
            <person name="Miao W."/>
            <person name="Zhang J."/>
            <person name="Ye Z."/>
            <person name="Miao C."/>
            <person name="Lin Z."/>
            <person name="Wang H."/>
            <person name="Zhou H."/>
            <person name="Yim W.C."/>
            <person name="Priest H.D."/>
            <person name="Zheng C."/>
            <person name="Woodhouse M."/>
            <person name="Edger P.P."/>
            <person name="Guyot R."/>
            <person name="Guo H.B."/>
            <person name="Guo H."/>
            <person name="Zheng G."/>
            <person name="Singh R."/>
            <person name="Sharma A."/>
            <person name="Min X."/>
            <person name="Zheng Y."/>
            <person name="Lee H."/>
            <person name="Gurtowski J."/>
            <person name="Sedlazeck F.J."/>
            <person name="Harkess A."/>
            <person name="McKain M.R."/>
            <person name="Liao Z."/>
            <person name="Fang J."/>
            <person name="Liu J."/>
            <person name="Zhang X."/>
            <person name="Zhang Q."/>
            <person name="Hu W."/>
            <person name="Qin Y."/>
            <person name="Wang K."/>
            <person name="Chen L.Y."/>
            <person name="Shirley N."/>
            <person name="Lin Y.R."/>
            <person name="Liu L.Y."/>
            <person name="Hernandez A.G."/>
            <person name="Wright C.L."/>
            <person name="Bulone V."/>
            <person name="Tuskan G.A."/>
            <person name="Heath K."/>
            <person name="Zee F."/>
            <person name="Moore P.H."/>
            <person name="Sunkar R."/>
            <person name="Leebens-Mack J.H."/>
            <person name="Mockler T."/>
            <person name="Bennetzen J.L."/>
            <person name="Freeling M."/>
            <person name="Sankoff D."/>
            <person name="Paterson A.H."/>
            <person name="Zhu X."/>
            <person name="Yang X."/>
            <person name="Smith J.A."/>
            <person name="Cushman J.C."/>
            <person name="Paull R.E."/>
            <person name="Yu Q."/>
        </authorList>
    </citation>
    <scope>NUCLEOTIDE SEQUENCE [LARGE SCALE GENOMIC DNA]</scope>
    <source>
        <strain evidence="2">cv. F153</strain>
    </source>
</reference>
<dbReference type="Pfam" id="PF00300">
    <property type="entry name" value="His_Phos_1"/>
    <property type="match status" value="2"/>
</dbReference>
<evidence type="ECO:0000313" key="3">
    <source>
        <dbReference type="RefSeq" id="XP_020089078.1"/>
    </source>
</evidence>
<dbReference type="CDD" id="cd07067">
    <property type="entry name" value="HP_PGM_like"/>
    <property type="match status" value="1"/>
</dbReference>
<dbReference type="RefSeq" id="XP_020089078.1">
    <property type="nucleotide sequence ID" value="XM_020233489.1"/>
</dbReference>
<dbReference type="InterPro" id="IPR013078">
    <property type="entry name" value="His_Pase_superF_clade-1"/>
</dbReference>
<dbReference type="InterPro" id="IPR029033">
    <property type="entry name" value="His_PPase_superfam"/>
</dbReference>
<dbReference type="AlphaFoldDB" id="A0A6P5F6F7"/>
<dbReference type="SUPFAM" id="SSF53254">
    <property type="entry name" value="Phosphoglycerate mutase-like"/>
    <property type="match status" value="1"/>
</dbReference>
<protein>
    <submittedName>
        <fullName evidence="3">Uncharacterized protein LOC109710748</fullName>
    </submittedName>
</protein>
<proteinExistence type="predicted"/>
<gene>
    <name evidence="3" type="primary">LOC109710748</name>
</gene>
<feature type="compositionally biased region" description="Acidic residues" evidence="1">
    <location>
        <begin position="13"/>
        <end position="27"/>
    </location>
</feature>
<dbReference type="PANTHER" id="PTHR47927:SF2">
    <property type="entry name" value="PHOSPHOGLYCERATE MUTASE FAMILY PROTEIN"/>
    <property type="match status" value="1"/>
</dbReference>
<dbReference type="Gene3D" id="3.40.50.1240">
    <property type="entry name" value="Phosphoglycerate mutase-like"/>
    <property type="match status" value="1"/>
</dbReference>
<evidence type="ECO:0000313" key="2">
    <source>
        <dbReference type="Proteomes" id="UP000515123"/>
    </source>
</evidence>
<reference evidence="3" key="2">
    <citation type="submission" date="2025-08" db="UniProtKB">
        <authorList>
            <consortium name="RefSeq"/>
        </authorList>
    </citation>
    <scope>IDENTIFICATION</scope>
    <source>
        <tissue evidence="3">Leaf</tissue>
    </source>
</reference>
<keyword evidence="2" id="KW-1185">Reference proteome</keyword>
<dbReference type="SMART" id="SM00855">
    <property type="entry name" value="PGAM"/>
    <property type="match status" value="1"/>
</dbReference>
<organism evidence="2 3">
    <name type="scientific">Ananas comosus</name>
    <name type="common">Pineapple</name>
    <name type="synonym">Ananas ananas</name>
    <dbReference type="NCBI Taxonomy" id="4615"/>
    <lineage>
        <taxon>Eukaryota</taxon>
        <taxon>Viridiplantae</taxon>
        <taxon>Streptophyta</taxon>
        <taxon>Embryophyta</taxon>
        <taxon>Tracheophyta</taxon>
        <taxon>Spermatophyta</taxon>
        <taxon>Magnoliopsida</taxon>
        <taxon>Liliopsida</taxon>
        <taxon>Poales</taxon>
        <taxon>Bromeliaceae</taxon>
        <taxon>Bromelioideae</taxon>
        <taxon>Ananas</taxon>
    </lineage>
</organism>
<dbReference type="PANTHER" id="PTHR47927">
    <property type="entry name" value="PUTATIVE-RELATED"/>
    <property type="match status" value="1"/>
</dbReference>
<dbReference type="Proteomes" id="UP000515123">
    <property type="component" value="Linkage group 5"/>
</dbReference>